<reference evidence="1" key="1">
    <citation type="submission" date="2020-04" db="EMBL/GenBank/DDBJ databases">
        <title>Comparative genomics of oral phylogroup-2 Treponema strains.</title>
        <authorList>
            <person name="Zeng H."/>
            <person name="Chan Y.K."/>
            <person name="Watt R.M."/>
        </authorList>
    </citation>
    <scope>NUCLEOTIDE SEQUENCE</scope>
    <source>
        <strain evidence="1">OMZ 905</strain>
    </source>
</reference>
<dbReference type="EMBL" id="CP051635">
    <property type="protein sequence ID" value="UTC99645.1"/>
    <property type="molecule type" value="Genomic_DNA"/>
</dbReference>
<dbReference type="InterPro" id="IPR038573">
    <property type="entry name" value="BrnT_sf"/>
</dbReference>
<sequence>MEFEWDAEKNKINIKKHGIAFEMAAKVFLDDKRIERYDAEHSSIDEHRYKTIGMVNKVLTVIYTERKTAIRIISARLAEQEEIDEYYKNYEFR</sequence>
<protein>
    <submittedName>
        <fullName evidence="1">BrnT family toxin</fullName>
    </submittedName>
</protein>
<dbReference type="Proteomes" id="UP001056981">
    <property type="component" value="Chromosome"/>
</dbReference>
<accession>A0A9Q9BDG5</accession>
<proteinExistence type="predicted"/>
<dbReference type="AlphaFoldDB" id="A0A9Q9BDG5"/>
<dbReference type="Pfam" id="PF04365">
    <property type="entry name" value="BrnT_toxin"/>
    <property type="match status" value="1"/>
</dbReference>
<evidence type="ECO:0000313" key="1">
    <source>
        <dbReference type="EMBL" id="UTC99645.1"/>
    </source>
</evidence>
<dbReference type="Gene3D" id="3.10.450.530">
    <property type="entry name" value="Ribonuclease toxin, BrnT, of type II toxin-antitoxin system"/>
    <property type="match status" value="1"/>
</dbReference>
<dbReference type="RefSeq" id="WP_253681796.1">
    <property type="nucleotide sequence ID" value="NZ_CP051304.1"/>
</dbReference>
<organism evidence="1 2">
    <name type="scientific">Treponema denticola</name>
    <dbReference type="NCBI Taxonomy" id="158"/>
    <lineage>
        <taxon>Bacteria</taxon>
        <taxon>Pseudomonadati</taxon>
        <taxon>Spirochaetota</taxon>
        <taxon>Spirochaetia</taxon>
        <taxon>Spirochaetales</taxon>
        <taxon>Treponemataceae</taxon>
        <taxon>Treponema</taxon>
    </lineage>
</organism>
<dbReference type="InterPro" id="IPR007460">
    <property type="entry name" value="BrnT_toxin"/>
</dbReference>
<gene>
    <name evidence="1" type="ORF">E4N86_02545</name>
</gene>
<name>A0A9Q9BDG5_TREDN</name>
<evidence type="ECO:0000313" key="2">
    <source>
        <dbReference type="Proteomes" id="UP001056981"/>
    </source>
</evidence>